<feature type="domain" description="Aminotransferase class I/classII large" evidence="7">
    <location>
        <begin position="48"/>
        <end position="396"/>
    </location>
</feature>
<comment type="catalytic activity">
    <reaction evidence="6">
        <text>6-carboxyhexanoyl-[ACP] + L-alanine + H(+) = (8S)-8-amino-7-oxononanoate + holo-[ACP] + CO2</text>
        <dbReference type="Rhea" id="RHEA:42288"/>
        <dbReference type="Rhea" id="RHEA-COMP:9685"/>
        <dbReference type="Rhea" id="RHEA-COMP:9955"/>
        <dbReference type="ChEBI" id="CHEBI:15378"/>
        <dbReference type="ChEBI" id="CHEBI:16526"/>
        <dbReference type="ChEBI" id="CHEBI:57972"/>
        <dbReference type="ChEBI" id="CHEBI:64479"/>
        <dbReference type="ChEBI" id="CHEBI:78846"/>
        <dbReference type="ChEBI" id="CHEBI:149468"/>
        <dbReference type="EC" id="2.3.1.47"/>
    </reaction>
</comment>
<evidence type="ECO:0000313" key="8">
    <source>
        <dbReference type="EMBL" id="PKV79795.1"/>
    </source>
</evidence>
<gene>
    <name evidence="8" type="ORF">ATK86_4208</name>
</gene>
<evidence type="ECO:0000256" key="4">
    <source>
        <dbReference type="ARBA" id="ARBA00022898"/>
    </source>
</evidence>
<accession>A0A2N3VDY0</accession>
<protein>
    <recommendedName>
        <fullName evidence="2">8-amino-7-oxononanoate synthase</fullName>
        <ecNumber evidence="2">2.3.1.47</ecNumber>
    </recommendedName>
</protein>
<dbReference type="Gene3D" id="3.40.640.10">
    <property type="entry name" value="Type I PLP-dependent aspartate aminotransferase-like (Major domain)"/>
    <property type="match status" value="1"/>
</dbReference>
<evidence type="ECO:0000256" key="3">
    <source>
        <dbReference type="ARBA" id="ARBA00022679"/>
    </source>
</evidence>
<comment type="caution">
    <text evidence="8">The sequence shown here is derived from an EMBL/GenBank/DDBJ whole genome shotgun (WGS) entry which is preliminary data.</text>
</comment>
<comment type="cofactor">
    <cofactor evidence="1">
        <name>pyridoxal 5'-phosphate</name>
        <dbReference type="ChEBI" id="CHEBI:597326"/>
    </cofactor>
</comment>
<dbReference type="EMBL" id="PJMW01000002">
    <property type="protein sequence ID" value="PKV79795.1"/>
    <property type="molecule type" value="Genomic_DNA"/>
</dbReference>
<evidence type="ECO:0000259" key="7">
    <source>
        <dbReference type="Pfam" id="PF00155"/>
    </source>
</evidence>
<dbReference type="SUPFAM" id="SSF53383">
    <property type="entry name" value="PLP-dependent transferases"/>
    <property type="match status" value="1"/>
</dbReference>
<dbReference type="InterPro" id="IPR050087">
    <property type="entry name" value="AON_synthase_class-II"/>
</dbReference>
<evidence type="ECO:0000256" key="2">
    <source>
        <dbReference type="ARBA" id="ARBA00013187"/>
    </source>
</evidence>
<dbReference type="InterPro" id="IPR015421">
    <property type="entry name" value="PyrdxlP-dep_Trfase_major"/>
</dbReference>
<evidence type="ECO:0000313" key="9">
    <source>
        <dbReference type="Proteomes" id="UP000233766"/>
    </source>
</evidence>
<organism evidence="8 9">
    <name type="scientific">Nocardia fluminea</name>
    <dbReference type="NCBI Taxonomy" id="134984"/>
    <lineage>
        <taxon>Bacteria</taxon>
        <taxon>Bacillati</taxon>
        <taxon>Actinomycetota</taxon>
        <taxon>Actinomycetes</taxon>
        <taxon>Mycobacteriales</taxon>
        <taxon>Nocardiaceae</taxon>
        <taxon>Nocardia</taxon>
    </lineage>
</organism>
<keyword evidence="4" id="KW-0663">Pyridoxal phosphate</keyword>
<keyword evidence="3" id="KW-0808">Transferase</keyword>
<proteinExistence type="predicted"/>
<dbReference type="InterPro" id="IPR015422">
    <property type="entry name" value="PyrdxlP-dep_Trfase_small"/>
</dbReference>
<evidence type="ECO:0000256" key="6">
    <source>
        <dbReference type="ARBA" id="ARBA00047715"/>
    </source>
</evidence>
<keyword evidence="9" id="KW-1185">Reference proteome</keyword>
<name>A0A2N3VDY0_9NOCA</name>
<dbReference type="Proteomes" id="UP000233766">
    <property type="component" value="Unassembled WGS sequence"/>
</dbReference>
<dbReference type="EC" id="2.3.1.47" evidence="2"/>
<evidence type="ECO:0000256" key="5">
    <source>
        <dbReference type="ARBA" id="ARBA00023315"/>
    </source>
</evidence>
<dbReference type="PANTHER" id="PTHR13693:SF100">
    <property type="entry name" value="8-AMINO-7-OXONONANOATE SYNTHASE"/>
    <property type="match status" value="1"/>
</dbReference>
<dbReference type="GO" id="GO:0009102">
    <property type="term" value="P:biotin biosynthetic process"/>
    <property type="evidence" value="ECO:0007669"/>
    <property type="project" value="TreeGrafter"/>
</dbReference>
<dbReference type="Pfam" id="PF00155">
    <property type="entry name" value="Aminotran_1_2"/>
    <property type="match status" value="1"/>
</dbReference>
<dbReference type="AlphaFoldDB" id="A0A2N3VDY0"/>
<dbReference type="GO" id="GO:0030170">
    <property type="term" value="F:pyridoxal phosphate binding"/>
    <property type="evidence" value="ECO:0007669"/>
    <property type="project" value="InterPro"/>
</dbReference>
<keyword evidence="5" id="KW-0012">Acyltransferase</keyword>
<dbReference type="PANTHER" id="PTHR13693">
    <property type="entry name" value="CLASS II AMINOTRANSFERASE/8-AMINO-7-OXONONANOATE SYNTHASE"/>
    <property type="match status" value="1"/>
</dbReference>
<dbReference type="GO" id="GO:0008710">
    <property type="term" value="F:8-amino-7-oxononanoate synthase activity"/>
    <property type="evidence" value="ECO:0007669"/>
    <property type="project" value="UniProtKB-EC"/>
</dbReference>
<dbReference type="NCBIfam" id="NF005697">
    <property type="entry name" value="PRK07505.1"/>
    <property type="match status" value="1"/>
</dbReference>
<dbReference type="InterPro" id="IPR004839">
    <property type="entry name" value="Aminotransferase_I/II_large"/>
</dbReference>
<reference evidence="8 9" key="1">
    <citation type="submission" date="2017-12" db="EMBL/GenBank/DDBJ databases">
        <title>Sequencing the genomes of 1000 Actinobacteria strains.</title>
        <authorList>
            <person name="Klenk H.-P."/>
        </authorList>
    </citation>
    <scope>NUCLEOTIDE SEQUENCE [LARGE SCALE GENOMIC DNA]</scope>
    <source>
        <strain evidence="8 9">DSM 44489</strain>
    </source>
</reference>
<sequence>MARNQFANIRRQLQLSNTFWDDSTAHGLVDIIADDMREGIVHSRDGRTIVNFSSYSYLGLDSDPRIIEGAHRGLDETATINSSISRMRIRLGLLEEAEQRLTRTFDAQAVTVSSCAAAAWATLPLLASGELTDGHPPLVVFDKNAHFCLNAMKPLVADETELVTIEHNDIAALEELCRNHSHVAYVADGVYSTGGGAPLAELHRLQDRYGLFLYFDEAHGISTLGSHGRGYVLGAYEGWRDRTLVIASLNKGFGASGGVIFFGAAGDASRTPTLLRTSGPLMWSQRVNTAGLGAIIAACDLHDDGTVDRLQIALGERVRLFDSLVDTELAGDGLPIRFVSIGREDVTVAVARDMLDAGFYTSPVFFPIIRRGSAGLRLMLRADLDPDTIRRFADTLSSSLATHQDREELPA</sequence>
<evidence type="ECO:0000256" key="1">
    <source>
        <dbReference type="ARBA" id="ARBA00001933"/>
    </source>
</evidence>
<dbReference type="InterPro" id="IPR015424">
    <property type="entry name" value="PyrdxlP-dep_Trfase"/>
</dbReference>
<dbReference type="Gene3D" id="3.90.1150.10">
    <property type="entry name" value="Aspartate Aminotransferase, domain 1"/>
    <property type="match status" value="1"/>
</dbReference>